<organism evidence="7 8">
    <name type="scientific">Magallana gigas</name>
    <name type="common">Pacific oyster</name>
    <name type="synonym">Crassostrea gigas</name>
    <dbReference type="NCBI Taxonomy" id="29159"/>
    <lineage>
        <taxon>Eukaryota</taxon>
        <taxon>Metazoa</taxon>
        <taxon>Spiralia</taxon>
        <taxon>Lophotrochozoa</taxon>
        <taxon>Mollusca</taxon>
        <taxon>Bivalvia</taxon>
        <taxon>Autobranchia</taxon>
        <taxon>Pteriomorphia</taxon>
        <taxon>Ostreida</taxon>
        <taxon>Ostreoidea</taxon>
        <taxon>Ostreidae</taxon>
        <taxon>Magallana</taxon>
    </lineage>
</organism>
<dbReference type="InterPro" id="IPR031410">
    <property type="entry name" value="SAXO4"/>
</dbReference>
<dbReference type="PANTHER" id="PTHR34349">
    <property type="entry name" value="PROTEIN PHOSPHATASE 1 REGULATORY SUBUNIT 32"/>
    <property type="match status" value="1"/>
</dbReference>
<protein>
    <recommendedName>
        <fullName evidence="9">Dermatopontin</fullName>
    </recommendedName>
</protein>
<dbReference type="Pfam" id="PF14704">
    <property type="entry name" value="DERM"/>
    <property type="match status" value="1"/>
</dbReference>
<evidence type="ECO:0008006" key="9">
    <source>
        <dbReference type="Google" id="ProtNLM"/>
    </source>
</evidence>
<sequence>MSSLVYVPVFLVVLLSVVVSGWKNDFDQPLDFQCPSDLSFISRFKSTHSSFYEDRRFDFDCKNVPAVSGSVTCNWSGYLNNYDASILYTCPNQGYINGMHSIHNNFYEDRRFKFRCCSPRSGLNFRNCQWTDYVNSWDSNVDYYVPAGSYVIRGVSSYHSNYYEAQLPLTTIKLPEKCSKAKMGPLPQGSRNVHIMASQGPDINMMKFYNTTNSTTYGRYYDKFKPRPGRHTGTGYLSNFRPAVYYSQRLDEVDNPVLSKICAKNYHSVTELHYQPYKENSGTEPLPGNVHQKGSGFVRQKPITNPTIREVNGVFIDTRAATAPSDILPKSKPRLHTLRTKDPVELENGGYGPKYMLSETKHQFVGEQPDRMDLTNKTVGPHEESGFTHAYNVEPITYIPGSPHKNERPGWATGRPTGISIMKTDFLRSEYSKGNEPFPVLSHGSERGTGFTHEKAKPLYVNRVMGDAYDKAENIPSLRLERTKKVDPTEYLNMQNPNNHSSITMKMYQGQQRPTPTEADRLNTTAVGSQELSGYSENNDRFVAQPDDYKRFTTHYLTRFGQDPTPVGRDREGHTRGAVQTQKPDGFTKSTAVHSHGPDVQSTATLRRLEPYVSRSIKARDVFFDDHTHDMKSHSLVVS</sequence>
<evidence type="ECO:0000313" key="7">
    <source>
        <dbReference type="EnsemblMetazoa" id="G16965.1:cds"/>
    </source>
</evidence>
<evidence type="ECO:0000256" key="1">
    <source>
        <dbReference type="ARBA" id="ARBA00004613"/>
    </source>
</evidence>
<feature type="signal peptide" evidence="6">
    <location>
        <begin position="1"/>
        <end position="21"/>
    </location>
</feature>
<dbReference type="Pfam" id="PF15691">
    <property type="entry name" value="PPP1R32"/>
    <property type="match status" value="1"/>
</dbReference>
<evidence type="ECO:0000256" key="2">
    <source>
        <dbReference type="ARBA" id="ARBA00008712"/>
    </source>
</evidence>
<dbReference type="EnsemblMetazoa" id="G16965.1">
    <property type="protein sequence ID" value="G16965.1:cds"/>
    <property type="gene ID" value="G16965"/>
</dbReference>
<dbReference type="Proteomes" id="UP000005408">
    <property type="component" value="Unassembled WGS sequence"/>
</dbReference>
<evidence type="ECO:0000256" key="6">
    <source>
        <dbReference type="SAM" id="SignalP"/>
    </source>
</evidence>
<feature type="compositionally biased region" description="Polar residues" evidence="5">
    <location>
        <begin position="578"/>
        <end position="593"/>
    </location>
</feature>
<reference evidence="7" key="1">
    <citation type="submission" date="2022-08" db="UniProtKB">
        <authorList>
            <consortium name="EnsemblMetazoa"/>
        </authorList>
    </citation>
    <scope>IDENTIFICATION</scope>
    <source>
        <strain evidence="7">05x7-T-G4-1.051#20</strain>
    </source>
</reference>
<dbReference type="GO" id="GO:0019902">
    <property type="term" value="F:phosphatase binding"/>
    <property type="evidence" value="ECO:0007669"/>
    <property type="project" value="TreeGrafter"/>
</dbReference>
<name>A0A8W8J2L8_MAGGI</name>
<evidence type="ECO:0000256" key="3">
    <source>
        <dbReference type="ARBA" id="ARBA00022525"/>
    </source>
</evidence>
<evidence type="ECO:0000256" key="5">
    <source>
        <dbReference type="SAM" id="MobiDB-lite"/>
    </source>
</evidence>
<feature type="chain" id="PRO_5036505327" description="Dermatopontin" evidence="6">
    <location>
        <begin position="22"/>
        <end position="639"/>
    </location>
</feature>
<accession>A0A8W8J2L8</accession>
<dbReference type="AlphaFoldDB" id="A0A8W8J2L8"/>
<keyword evidence="8" id="KW-1185">Reference proteome</keyword>
<dbReference type="GO" id="GO:0005576">
    <property type="term" value="C:extracellular region"/>
    <property type="evidence" value="ECO:0007669"/>
    <property type="project" value="UniProtKB-SubCell"/>
</dbReference>
<dbReference type="InterPro" id="IPR026645">
    <property type="entry name" value="Dermatopontin"/>
</dbReference>
<keyword evidence="4" id="KW-1015">Disulfide bond</keyword>
<comment type="similarity">
    <text evidence="2">Belongs to the dermatopontin family.</text>
</comment>
<evidence type="ECO:0000256" key="4">
    <source>
        <dbReference type="ARBA" id="ARBA00023157"/>
    </source>
</evidence>
<keyword evidence="6" id="KW-0732">Signal</keyword>
<feature type="region of interest" description="Disordered" evidence="5">
    <location>
        <begin position="560"/>
        <end position="602"/>
    </location>
</feature>
<proteinExistence type="inferred from homology"/>
<dbReference type="PANTHER" id="PTHR34349:SF1">
    <property type="entry name" value="PROTEIN PHOSPHATASE 1 REGULATORY SUBUNIT 32"/>
    <property type="match status" value="1"/>
</dbReference>
<evidence type="ECO:0000313" key="8">
    <source>
        <dbReference type="Proteomes" id="UP000005408"/>
    </source>
</evidence>
<keyword evidence="3" id="KW-0964">Secreted</keyword>
<comment type="subcellular location">
    <subcellularLocation>
        <location evidence="1">Secreted</location>
    </subcellularLocation>
</comment>